<dbReference type="Proteomes" id="UP000837803">
    <property type="component" value="Unassembled WGS sequence"/>
</dbReference>
<keyword evidence="1" id="KW-0472">Membrane</keyword>
<dbReference type="PROSITE" id="PS50125">
    <property type="entry name" value="GUANYLATE_CYCLASE_2"/>
    <property type="match status" value="1"/>
</dbReference>
<feature type="transmembrane region" description="Helical" evidence="1">
    <location>
        <begin position="53"/>
        <end position="76"/>
    </location>
</feature>
<dbReference type="EMBL" id="CAKLPZ010000001">
    <property type="protein sequence ID" value="CAH0998897.1"/>
    <property type="molecule type" value="Genomic_DNA"/>
</dbReference>
<dbReference type="CDD" id="cd07302">
    <property type="entry name" value="CHD"/>
    <property type="match status" value="1"/>
</dbReference>
<proteinExistence type="predicted"/>
<feature type="domain" description="Guanylate cyclase" evidence="2">
    <location>
        <begin position="183"/>
        <end position="312"/>
    </location>
</feature>
<dbReference type="Pfam" id="PF00211">
    <property type="entry name" value="Guanylate_cyc"/>
    <property type="match status" value="1"/>
</dbReference>
<gene>
    <name evidence="3" type="ORF">LEM8419_00205</name>
</gene>
<keyword evidence="4" id="KW-1185">Reference proteome</keyword>
<evidence type="ECO:0000259" key="2">
    <source>
        <dbReference type="PROSITE" id="PS50125"/>
    </source>
</evidence>
<protein>
    <recommendedName>
        <fullName evidence="2">Guanylate cyclase domain-containing protein</fullName>
    </recommendedName>
</protein>
<dbReference type="PANTHER" id="PTHR43081">
    <property type="entry name" value="ADENYLATE CYCLASE, TERMINAL-DIFFERENTIATION SPECIFIC-RELATED"/>
    <property type="match status" value="1"/>
</dbReference>
<dbReference type="InterPro" id="IPR029787">
    <property type="entry name" value="Nucleotide_cyclase"/>
</dbReference>
<organism evidence="3 4">
    <name type="scientific">Neolewinella maritima</name>
    <dbReference type="NCBI Taxonomy" id="1383882"/>
    <lineage>
        <taxon>Bacteria</taxon>
        <taxon>Pseudomonadati</taxon>
        <taxon>Bacteroidota</taxon>
        <taxon>Saprospiria</taxon>
        <taxon>Saprospirales</taxon>
        <taxon>Lewinellaceae</taxon>
        <taxon>Neolewinella</taxon>
    </lineage>
</organism>
<dbReference type="InterPro" id="IPR050697">
    <property type="entry name" value="Adenylyl/Guanylyl_Cyclase_3/4"/>
</dbReference>
<feature type="transmembrane region" description="Helical" evidence="1">
    <location>
        <begin position="88"/>
        <end position="110"/>
    </location>
</feature>
<accession>A0ABM9AW37</accession>
<keyword evidence="1" id="KW-1133">Transmembrane helix</keyword>
<keyword evidence="1" id="KW-0812">Transmembrane</keyword>
<dbReference type="InterPro" id="IPR001054">
    <property type="entry name" value="A/G_cyclase"/>
</dbReference>
<evidence type="ECO:0000256" key="1">
    <source>
        <dbReference type="SAM" id="Phobius"/>
    </source>
</evidence>
<dbReference type="Gene3D" id="3.30.70.1230">
    <property type="entry name" value="Nucleotide cyclase"/>
    <property type="match status" value="1"/>
</dbReference>
<evidence type="ECO:0000313" key="3">
    <source>
        <dbReference type="EMBL" id="CAH0998897.1"/>
    </source>
</evidence>
<dbReference type="SUPFAM" id="SSF55073">
    <property type="entry name" value="Nucleotide cyclase"/>
    <property type="match status" value="1"/>
</dbReference>
<evidence type="ECO:0000313" key="4">
    <source>
        <dbReference type="Proteomes" id="UP000837803"/>
    </source>
</evidence>
<sequence>MLSPKVRKQWGQLLPFGLLFCLSSIVTLAIDAAVLGPDAELPVSAIDPTPGIYLFGVAAMGIIGLLIGYVELYLLSGLFRHRTLVEMIVYKLVIYLILMHILIVLVYPVAAAMELGQSPLHPDVRDKLSIYLVSRTHLSTSLQLGTTIALAIFYAQIGQHLGHANLLNFLTGRYHRPREEARIFLFADMTSSTTIAEQLGHLRYFDLLKDYYDDLSPAITRYLGEVHEYVGDEVVISWTYREGIHADNCLRCFFAMRQELERRRPYYLANYGVAPTFKAGLHCGHVTTGEIGLSKKKIVFTGDVLNATARIMALCGHYNTDLLLSECVVRELSERVRHHTVFLEEQRLRGKAGTVMLYTTEDVAIAA</sequence>
<dbReference type="RefSeq" id="WP_238749111.1">
    <property type="nucleotide sequence ID" value="NZ_CAKLPZ010000001.1"/>
</dbReference>
<name>A0ABM9AW37_9BACT</name>
<reference evidence="3" key="1">
    <citation type="submission" date="2021-12" db="EMBL/GenBank/DDBJ databases">
        <authorList>
            <person name="Rodrigo-Torres L."/>
            <person name="Arahal R. D."/>
            <person name="Lucena T."/>
        </authorList>
    </citation>
    <scope>NUCLEOTIDE SEQUENCE</scope>
    <source>
        <strain evidence="3">CECT 8419</strain>
    </source>
</reference>
<comment type="caution">
    <text evidence="3">The sequence shown here is derived from an EMBL/GenBank/DDBJ whole genome shotgun (WGS) entry which is preliminary data.</text>
</comment>
<dbReference type="PANTHER" id="PTHR43081:SF1">
    <property type="entry name" value="ADENYLATE CYCLASE, TERMINAL-DIFFERENTIATION SPECIFIC"/>
    <property type="match status" value="1"/>
</dbReference>